<reference evidence="7 8" key="2">
    <citation type="submission" date="2024-05" db="EMBL/GenBank/DDBJ databases">
        <authorList>
            <person name="Chen Y."/>
            <person name="Shah S."/>
            <person name="Dougan E. K."/>
            <person name="Thang M."/>
            <person name="Chan C."/>
        </authorList>
    </citation>
    <scope>NUCLEOTIDE SEQUENCE [LARGE SCALE GENOMIC DNA]</scope>
</reference>
<gene>
    <name evidence="6" type="ORF">C1SCF055_LOCUS26146</name>
</gene>
<dbReference type="Pfam" id="PF00112">
    <property type="entry name" value="Peptidase_C1"/>
    <property type="match status" value="1"/>
</dbReference>
<sequence>MERAVSGATARRWLVALSLGSLFTLTAGNHGYKSSKDLLPREAPPGQVTADKLVKTKDLPQDFDWRDVNGVNLVTSDVNQHIPQYCGSCWIHGTTASLNDRIKVMRRGKFPDVMLARQVLMNCVPSPNKSLAPPGCDGGDPWMIHKYLMDNDVPDETCMPYQARNMECNKMDQCRNCLSGHGCWSIDTWTGYGVSSYGNLSGEIPMMKEIYARGPITCSFATDNEFMMNMSKVLLENEGVYSTTKKYTADQVDHNMEVTGWGVTASGTKYWVIRNSWGTYFGSNGWFKLKRGENQLLSEADCDWSIPRFHGLDEVLAGRVLGSYMTGMTTKVSSKTLEAILKAPESIAPSMAVADSDRSWSLMTAAMAALAAVAVVTVMMRAGRSDKSEPLLG</sequence>
<keyword evidence="3" id="KW-1133">Transmembrane helix</keyword>
<dbReference type="SUPFAM" id="SSF54001">
    <property type="entry name" value="Cysteine proteinases"/>
    <property type="match status" value="1"/>
</dbReference>
<keyword evidence="4" id="KW-0732">Signal</keyword>
<evidence type="ECO:0000256" key="2">
    <source>
        <dbReference type="ARBA" id="ARBA00023145"/>
    </source>
</evidence>
<dbReference type="OrthoDB" id="190265at2759"/>
<comment type="caution">
    <text evidence="6">The sequence shown here is derived from an EMBL/GenBank/DDBJ whole genome shotgun (WGS) entry which is preliminary data.</text>
</comment>
<keyword evidence="3" id="KW-0472">Membrane</keyword>
<keyword evidence="7" id="KW-0378">Hydrolase</keyword>
<evidence type="ECO:0000256" key="4">
    <source>
        <dbReference type="SAM" id="SignalP"/>
    </source>
</evidence>
<evidence type="ECO:0000259" key="5">
    <source>
        <dbReference type="SMART" id="SM00645"/>
    </source>
</evidence>
<evidence type="ECO:0000313" key="8">
    <source>
        <dbReference type="Proteomes" id="UP001152797"/>
    </source>
</evidence>
<keyword evidence="3" id="KW-0812">Transmembrane</keyword>
<protein>
    <submittedName>
        <fullName evidence="7">Cathepsin Z (L3 cysteine protease) (LOVCP)</fullName>
    </submittedName>
</protein>
<comment type="similarity">
    <text evidence="1">Belongs to the peptidase C1 family.</text>
</comment>
<dbReference type="PANTHER" id="PTHR12411">
    <property type="entry name" value="CYSTEINE PROTEASE FAMILY C1-RELATED"/>
    <property type="match status" value="1"/>
</dbReference>
<dbReference type="AlphaFoldDB" id="A0A9P1CYI6"/>
<feature type="domain" description="Peptidase C1A papain C-terminal" evidence="5">
    <location>
        <begin position="59"/>
        <end position="306"/>
    </location>
</feature>
<dbReference type="InterPro" id="IPR000668">
    <property type="entry name" value="Peptidase_C1A_C"/>
</dbReference>
<reference evidence="6" key="1">
    <citation type="submission" date="2022-10" db="EMBL/GenBank/DDBJ databases">
        <authorList>
            <person name="Chen Y."/>
            <person name="Dougan E. K."/>
            <person name="Chan C."/>
            <person name="Rhodes N."/>
            <person name="Thang M."/>
        </authorList>
    </citation>
    <scope>NUCLEOTIDE SEQUENCE</scope>
</reference>
<dbReference type="GO" id="GO:0006508">
    <property type="term" value="P:proteolysis"/>
    <property type="evidence" value="ECO:0007669"/>
    <property type="project" value="UniProtKB-KW"/>
</dbReference>
<evidence type="ECO:0000256" key="1">
    <source>
        <dbReference type="ARBA" id="ARBA00008455"/>
    </source>
</evidence>
<keyword evidence="7" id="KW-0645">Protease</keyword>
<dbReference type="Gene3D" id="3.90.70.10">
    <property type="entry name" value="Cysteine proteinases"/>
    <property type="match status" value="1"/>
</dbReference>
<dbReference type="GO" id="GO:0008234">
    <property type="term" value="F:cysteine-type peptidase activity"/>
    <property type="evidence" value="ECO:0007669"/>
    <property type="project" value="InterPro"/>
</dbReference>
<accession>A0A9P1CYI6</accession>
<evidence type="ECO:0000256" key="3">
    <source>
        <dbReference type="SAM" id="Phobius"/>
    </source>
</evidence>
<evidence type="ECO:0000313" key="7">
    <source>
        <dbReference type="EMBL" id="CAL4787302.1"/>
    </source>
</evidence>
<dbReference type="EMBL" id="CAMXCT020002713">
    <property type="protein sequence ID" value="CAL1153365.1"/>
    <property type="molecule type" value="Genomic_DNA"/>
</dbReference>
<evidence type="ECO:0000313" key="6">
    <source>
        <dbReference type="EMBL" id="CAI3999990.1"/>
    </source>
</evidence>
<name>A0A9P1CYI6_9DINO</name>
<keyword evidence="8" id="KW-1185">Reference proteome</keyword>
<organism evidence="6">
    <name type="scientific">Cladocopium goreaui</name>
    <dbReference type="NCBI Taxonomy" id="2562237"/>
    <lineage>
        <taxon>Eukaryota</taxon>
        <taxon>Sar</taxon>
        <taxon>Alveolata</taxon>
        <taxon>Dinophyceae</taxon>
        <taxon>Suessiales</taxon>
        <taxon>Symbiodiniaceae</taxon>
        <taxon>Cladocopium</taxon>
    </lineage>
</organism>
<keyword evidence="2" id="KW-0865">Zymogen</keyword>
<dbReference type="InterPro" id="IPR025661">
    <property type="entry name" value="Pept_asp_AS"/>
</dbReference>
<feature type="signal peptide" evidence="4">
    <location>
        <begin position="1"/>
        <end position="28"/>
    </location>
</feature>
<dbReference type="Proteomes" id="UP001152797">
    <property type="component" value="Unassembled WGS sequence"/>
</dbReference>
<dbReference type="InterPro" id="IPR038765">
    <property type="entry name" value="Papain-like_cys_pep_sf"/>
</dbReference>
<dbReference type="EMBL" id="CAMXCT030002713">
    <property type="protein sequence ID" value="CAL4787302.1"/>
    <property type="molecule type" value="Genomic_DNA"/>
</dbReference>
<dbReference type="SMART" id="SM00645">
    <property type="entry name" value="Pept_C1"/>
    <property type="match status" value="1"/>
</dbReference>
<dbReference type="EMBL" id="CAMXCT010002713">
    <property type="protein sequence ID" value="CAI3999990.1"/>
    <property type="molecule type" value="Genomic_DNA"/>
</dbReference>
<feature type="chain" id="PRO_5043270955" evidence="4">
    <location>
        <begin position="29"/>
        <end position="393"/>
    </location>
</feature>
<dbReference type="InterPro" id="IPR013128">
    <property type="entry name" value="Peptidase_C1A"/>
</dbReference>
<proteinExistence type="inferred from homology"/>
<dbReference type="FunFam" id="3.90.70.10:FF:000117">
    <property type="entry name" value="Probable papain cysteine protease"/>
    <property type="match status" value="1"/>
</dbReference>
<dbReference type="PROSITE" id="PS00640">
    <property type="entry name" value="THIOL_PROTEASE_ASN"/>
    <property type="match status" value="1"/>
</dbReference>
<feature type="transmembrane region" description="Helical" evidence="3">
    <location>
        <begin position="360"/>
        <end position="380"/>
    </location>
</feature>